<feature type="transmembrane region" description="Helical" evidence="3">
    <location>
        <begin position="281"/>
        <end position="304"/>
    </location>
</feature>
<dbReference type="InterPro" id="IPR011701">
    <property type="entry name" value="MFS"/>
</dbReference>
<gene>
    <name evidence="5" type="ORF">JL09_g1718</name>
</gene>
<dbReference type="HOGENOM" id="CLU_025894_2_0_1"/>
<evidence type="ECO:0000313" key="6">
    <source>
        <dbReference type="Proteomes" id="UP000029867"/>
    </source>
</evidence>
<dbReference type="InterPro" id="IPR020846">
    <property type="entry name" value="MFS_dom"/>
</dbReference>
<feature type="transmembrane region" description="Helical" evidence="3">
    <location>
        <begin position="431"/>
        <end position="452"/>
    </location>
</feature>
<dbReference type="EMBL" id="JQFK01000012">
    <property type="protein sequence ID" value="KGK39086.1"/>
    <property type="molecule type" value="Genomic_DNA"/>
</dbReference>
<comment type="subcellular location">
    <subcellularLocation>
        <location evidence="1">Membrane</location>
        <topology evidence="1">Multi-pass membrane protein</topology>
    </subcellularLocation>
</comment>
<dbReference type="VEuPathDB" id="FungiDB:C5L36_0B03880"/>
<feature type="region of interest" description="Disordered" evidence="2">
    <location>
        <begin position="225"/>
        <end position="250"/>
    </location>
</feature>
<feature type="transmembrane region" description="Helical" evidence="3">
    <location>
        <begin position="147"/>
        <end position="173"/>
    </location>
</feature>
<dbReference type="PANTHER" id="PTHR23520">
    <property type="entry name" value="TRANSPORTER, PUTATIVE (AFU_ORTHOLOGUE AFUA_3G04000)-RELATED"/>
    <property type="match status" value="1"/>
</dbReference>
<keyword evidence="3" id="KW-0812">Transmembrane</keyword>
<protein>
    <recommendedName>
        <fullName evidence="4">Major facilitator superfamily (MFS) profile domain-containing protein</fullName>
    </recommendedName>
</protein>
<dbReference type="PANTHER" id="PTHR23520:SF2">
    <property type="entry name" value="ABR173CP"/>
    <property type="match status" value="1"/>
</dbReference>
<feature type="transmembrane region" description="Helical" evidence="3">
    <location>
        <begin position="81"/>
        <end position="99"/>
    </location>
</feature>
<feature type="transmembrane region" description="Helical" evidence="3">
    <location>
        <begin position="355"/>
        <end position="376"/>
    </location>
</feature>
<feature type="transmembrane region" description="Helical" evidence="3">
    <location>
        <begin position="49"/>
        <end position="69"/>
    </location>
</feature>
<feature type="transmembrane region" description="Helical" evidence="3">
    <location>
        <begin position="18"/>
        <end position="37"/>
    </location>
</feature>
<dbReference type="Proteomes" id="UP000029867">
    <property type="component" value="Unassembled WGS sequence"/>
</dbReference>
<evidence type="ECO:0000313" key="5">
    <source>
        <dbReference type="EMBL" id="KGK39086.1"/>
    </source>
</evidence>
<feature type="transmembrane region" description="Helical" evidence="3">
    <location>
        <begin position="185"/>
        <end position="204"/>
    </location>
</feature>
<dbReference type="AlphaFoldDB" id="A0A099P4Y3"/>
<organism evidence="5 6">
    <name type="scientific">Pichia kudriavzevii</name>
    <name type="common">Yeast</name>
    <name type="synonym">Issatchenkia orientalis</name>
    <dbReference type="NCBI Taxonomy" id="4909"/>
    <lineage>
        <taxon>Eukaryota</taxon>
        <taxon>Fungi</taxon>
        <taxon>Dikarya</taxon>
        <taxon>Ascomycota</taxon>
        <taxon>Saccharomycotina</taxon>
        <taxon>Pichiomycetes</taxon>
        <taxon>Pichiales</taxon>
        <taxon>Pichiaceae</taxon>
        <taxon>Pichia</taxon>
    </lineage>
</organism>
<feature type="domain" description="Major facilitator superfamily (MFS) profile" evidence="4">
    <location>
        <begin position="15"/>
        <end position="472"/>
    </location>
</feature>
<reference evidence="6" key="1">
    <citation type="journal article" date="2014" name="Microb. Cell Fact.">
        <title>Exploiting Issatchenkia orientalis SD108 for succinic acid production.</title>
        <authorList>
            <person name="Xiao H."/>
            <person name="Shao Z."/>
            <person name="Jiang Y."/>
            <person name="Dole S."/>
            <person name="Zhao H."/>
        </authorList>
    </citation>
    <scope>NUCLEOTIDE SEQUENCE [LARGE SCALE GENOMIC DNA]</scope>
    <source>
        <strain evidence="6">SD108</strain>
    </source>
</reference>
<dbReference type="GO" id="GO:0022857">
    <property type="term" value="F:transmembrane transporter activity"/>
    <property type="evidence" value="ECO:0007669"/>
    <property type="project" value="InterPro"/>
</dbReference>
<name>A0A099P4Y3_PICKU</name>
<evidence type="ECO:0000256" key="2">
    <source>
        <dbReference type="SAM" id="MobiDB-lite"/>
    </source>
</evidence>
<dbReference type="GO" id="GO:0000329">
    <property type="term" value="C:fungal-type vacuole membrane"/>
    <property type="evidence" value="ECO:0007669"/>
    <property type="project" value="TreeGrafter"/>
</dbReference>
<evidence type="ECO:0000256" key="1">
    <source>
        <dbReference type="ARBA" id="ARBA00004141"/>
    </source>
</evidence>
<proteinExistence type="predicted"/>
<sequence>MSTHIWHSLKQSTTDIRLLWFSVFIRMISFGLTNQVLTLYLRELNISEVNIGLFMSLTMVGDSVISYALTWNANKLGNRFIMLLGSFLMIVAGFIFSTGTGNFHYLLFAAIVGVISPSGNEAGPFKTIEETVLANLTPPNHRPEIYAIHWILGSVGASLGSVLAGLIVQTLILNHGFSTKDAYRCTFYVIVFTSVLKFASLLFISEKAEPSYIPPYKLTLENQLDNEDNEESNRTIDSQASTSTMTSANGERQPLLRIQSTVEHPTITGLSPQTQSILFKLMVPFMLDSFGYGFMTNAWVVYYFKKRYQISAVILGVLFGFSGIAMSISAIPSAWFAKRFGPIKSSVLTQIPCGLFFMAIPLLGYNFNVAAVFYLLNQVTTAFDVVPRQIILTSLIPPVELSKVMGSVNIGKQIARSISPCFTGFFARDGLLWLCFQLTGTFLIMANLFLAVEFSCLDEKVRKLEQVDHDIV</sequence>
<dbReference type="eggNOG" id="ENOG502QTZH">
    <property type="taxonomic scope" value="Eukaryota"/>
</dbReference>
<accession>A0A099P4Y3</accession>
<dbReference type="InterPro" id="IPR036259">
    <property type="entry name" value="MFS_trans_sf"/>
</dbReference>
<feature type="transmembrane region" description="Helical" evidence="3">
    <location>
        <begin position="311"/>
        <end position="335"/>
    </location>
</feature>
<dbReference type="PROSITE" id="PS50850">
    <property type="entry name" value="MFS"/>
    <property type="match status" value="1"/>
</dbReference>
<evidence type="ECO:0000259" key="4">
    <source>
        <dbReference type="PROSITE" id="PS50850"/>
    </source>
</evidence>
<dbReference type="SUPFAM" id="SSF103473">
    <property type="entry name" value="MFS general substrate transporter"/>
    <property type="match status" value="1"/>
</dbReference>
<comment type="caution">
    <text evidence="5">The sequence shown here is derived from an EMBL/GenBank/DDBJ whole genome shotgun (WGS) entry which is preliminary data.</text>
</comment>
<keyword evidence="3" id="KW-1133">Transmembrane helix</keyword>
<dbReference type="Pfam" id="PF07690">
    <property type="entry name" value="MFS_1"/>
    <property type="match status" value="1"/>
</dbReference>
<keyword evidence="3" id="KW-0472">Membrane</keyword>
<dbReference type="Gene3D" id="1.20.1250.20">
    <property type="entry name" value="MFS general substrate transporter like domains"/>
    <property type="match status" value="2"/>
</dbReference>
<evidence type="ECO:0000256" key="3">
    <source>
        <dbReference type="SAM" id="Phobius"/>
    </source>
</evidence>
<feature type="compositionally biased region" description="Polar residues" evidence="2">
    <location>
        <begin position="235"/>
        <end position="250"/>
    </location>
</feature>